<accession>A0A162T854</accession>
<reference evidence="1 2" key="1">
    <citation type="submission" date="2016-04" db="EMBL/GenBank/DDBJ databases">
        <title>Genome sequence of Clostridium magnum DSM 2767.</title>
        <authorList>
            <person name="Poehlein A."/>
            <person name="Uhlig R."/>
            <person name="Fischer R."/>
            <person name="Bahl H."/>
            <person name="Daniel R."/>
        </authorList>
    </citation>
    <scope>NUCLEOTIDE SEQUENCE [LARGE SCALE GENOMIC DNA]</scope>
    <source>
        <strain evidence="1 2">DSM 2767</strain>
    </source>
</reference>
<evidence type="ECO:0000313" key="2">
    <source>
        <dbReference type="Proteomes" id="UP000076603"/>
    </source>
</evidence>
<sequence length="77" mass="8880">MDLKNIKKVEDLTIMSDANRRLEQGWVLIGTYTNSYDRFAYPDESTFHYVVGLPDGTAYVDTPQNTNYIDLDTDIKL</sequence>
<dbReference type="PATRIC" id="fig|1121326.3.peg.2149"/>
<dbReference type="RefSeq" id="WP_066621759.1">
    <property type="nucleotide sequence ID" value="NZ_FQXL01000004.1"/>
</dbReference>
<proteinExistence type="predicted"/>
<dbReference type="EMBL" id="LWAE01000002">
    <property type="protein sequence ID" value="KZL92349.1"/>
    <property type="molecule type" value="Genomic_DNA"/>
</dbReference>
<dbReference type="AlphaFoldDB" id="A0A162T854"/>
<organism evidence="1 2">
    <name type="scientific">Clostridium magnum DSM 2767</name>
    <dbReference type="NCBI Taxonomy" id="1121326"/>
    <lineage>
        <taxon>Bacteria</taxon>
        <taxon>Bacillati</taxon>
        <taxon>Bacillota</taxon>
        <taxon>Clostridia</taxon>
        <taxon>Eubacteriales</taxon>
        <taxon>Clostridiaceae</taxon>
        <taxon>Clostridium</taxon>
    </lineage>
</organism>
<name>A0A162T854_9CLOT</name>
<protein>
    <submittedName>
        <fullName evidence="1">Uncharacterized protein</fullName>
    </submittedName>
</protein>
<evidence type="ECO:0000313" key="1">
    <source>
        <dbReference type="EMBL" id="KZL92349.1"/>
    </source>
</evidence>
<dbReference type="OrthoDB" id="1918793at2"/>
<dbReference type="Proteomes" id="UP000076603">
    <property type="component" value="Unassembled WGS sequence"/>
</dbReference>
<gene>
    <name evidence="1" type="ORF">CLMAG_21580</name>
</gene>
<comment type="caution">
    <text evidence="1">The sequence shown here is derived from an EMBL/GenBank/DDBJ whole genome shotgun (WGS) entry which is preliminary data.</text>
</comment>
<keyword evidence="2" id="KW-1185">Reference proteome</keyword>